<protein>
    <submittedName>
        <fullName evidence="1">Transposase, IS3 family</fullName>
    </submittedName>
</protein>
<keyword evidence="1" id="KW-0614">Plasmid</keyword>
<evidence type="ECO:0000313" key="1">
    <source>
        <dbReference type="EMBL" id="ACO25641.1"/>
    </source>
</evidence>
<evidence type="ECO:0000313" key="2">
    <source>
        <dbReference type="Proteomes" id="UP000002210"/>
    </source>
</evidence>
<dbReference type="Proteomes" id="UP000002210">
    <property type="component" value="Plasmid p03BB102_179"/>
</dbReference>
<dbReference type="KEGG" id="bcx:BCA_A0127"/>
<accession>A0A125Y9Q1</accession>
<sequence length="39" mass="5041">MKFKFLNRNEFKNIEYFKYELVKYTAYYNHTRINRNKKS</sequence>
<geneLocation type="plasmid" evidence="1 2">
    <name>p03BB102_179</name>
</geneLocation>
<proteinExistence type="predicted"/>
<name>A0A125Y9Q1_BACC3</name>
<dbReference type="AlphaFoldDB" id="A0A125Y9Q1"/>
<gene>
    <name evidence="1" type="ordered locus">BCA_A0127</name>
</gene>
<reference evidence="1 2" key="1">
    <citation type="submission" date="2009-02" db="EMBL/GenBank/DDBJ databases">
        <title>Genome sequence of Bacillus cereus 03BB102.</title>
        <authorList>
            <person name="Dodson R.J."/>
            <person name="Jackson P."/>
            <person name="Munk A.C."/>
            <person name="Brettin T."/>
            <person name="Bruce D."/>
            <person name="Detter C."/>
            <person name="Tapia R."/>
            <person name="Han C."/>
            <person name="Sutton G."/>
            <person name="Sims D."/>
        </authorList>
    </citation>
    <scope>NUCLEOTIDE SEQUENCE [LARGE SCALE GENOMIC DNA]</scope>
    <source>
        <strain evidence="1 2">03BB102</strain>
        <plasmid evidence="2">Plasmid p03BB102_179</plasmid>
    </source>
</reference>
<dbReference type="EMBL" id="CP001406">
    <property type="protein sequence ID" value="ACO25641.1"/>
    <property type="molecule type" value="Genomic_DNA"/>
</dbReference>
<organism evidence="1 2">
    <name type="scientific">Bacillus cereus (strain 03BB102)</name>
    <dbReference type="NCBI Taxonomy" id="572264"/>
    <lineage>
        <taxon>Bacteria</taxon>
        <taxon>Bacillati</taxon>
        <taxon>Bacillota</taxon>
        <taxon>Bacilli</taxon>
        <taxon>Bacillales</taxon>
        <taxon>Bacillaceae</taxon>
        <taxon>Bacillus</taxon>
        <taxon>Bacillus cereus group</taxon>
    </lineage>
</organism>